<dbReference type="PROSITE" id="PS00893">
    <property type="entry name" value="NUDIX_BOX"/>
    <property type="match status" value="1"/>
</dbReference>
<dbReference type="Gene3D" id="3.90.79.20">
    <property type="match status" value="1"/>
</dbReference>
<evidence type="ECO:0000256" key="9">
    <source>
        <dbReference type="ARBA" id="ARBA00023679"/>
    </source>
</evidence>
<evidence type="ECO:0000256" key="4">
    <source>
        <dbReference type="ARBA" id="ARBA00012381"/>
    </source>
</evidence>
<dbReference type="eggNOG" id="COG2816">
    <property type="taxonomic scope" value="Bacteria"/>
</dbReference>
<dbReference type="GO" id="GO:0005829">
    <property type="term" value="C:cytosol"/>
    <property type="evidence" value="ECO:0007669"/>
    <property type="project" value="TreeGrafter"/>
</dbReference>
<comment type="caution">
    <text evidence="12">The sequence shown here is derived from an EMBL/GenBank/DDBJ whole genome shotgun (WGS) entry which is preliminary data.</text>
</comment>
<comment type="cofactor">
    <cofactor evidence="2">
        <name>Zn(2+)</name>
        <dbReference type="ChEBI" id="CHEBI:29105"/>
    </cofactor>
</comment>
<dbReference type="Pfam" id="PF09297">
    <property type="entry name" value="Zn_ribbon_NUD"/>
    <property type="match status" value="1"/>
</dbReference>
<dbReference type="Proteomes" id="UP000023430">
    <property type="component" value="Unassembled WGS sequence"/>
</dbReference>
<keyword evidence="5" id="KW-0479">Metal-binding</keyword>
<feature type="domain" description="Nudix hydrolase" evidence="11">
    <location>
        <begin position="184"/>
        <end position="315"/>
    </location>
</feature>
<dbReference type="InterPro" id="IPR000086">
    <property type="entry name" value="NUDIX_hydrolase_dom"/>
</dbReference>
<organism evidence="12 13">
    <name type="scientific">Roseivivax isoporae LMG 25204</name>
    <dbReference type="NCBI Taxonomy" id="1449351"/>
    <lineage>
        <taxon>Bacteria</taxon>
        <taxon>Pseudomonadati</taxon>
        <taxon>Pseudomonadota</taxon>
        <taxon>Alphaproteobacteria</taxon>
        <taxon>Rhodobacterales</taxon>
        <taxon>Roseobacteraceae</taxon>
        <taxon>Roseivivax</taxon>
    </lineage>
</organism>
<evidence type="ECO:0000256" key="2">
    <source>
        <dbReference type="ARBA" id="ARBA00001947"/>
    </source>
</evidence>
<dbReference type="Gene3D" id="3.90.79.10">
    <property type="entry name" value="Nucleoside Triphosphate Pyrophosphohydrolase"/>
    <property type="match status" value="1"/>
</dbReference>
<dbReference type="PATRIC" id="fig|1449351.3.peg.1043"/>
<comment type="similarity">
    <text evidence="3">Belongs to the Nudix hydrolase family. NudC subfamily.</text>
</comment>
<dbReference type="InterPro" id="IPR015376">
    <property type="entry name" value="Znr_NADH_PPase"/>
</dbReference>
<comment type="catalytic activity">
    <reaction evidence="9">
        <text>a 5'-end NAD(+)-phospho-ribonucleoside in mRNA + H2O = a 5'-end phospho-adenosine-phospho-ribonucleoside in mRNA + beta-nicotinamide D-ribonucleotide + 2 H(+)</text>
        <dbReference type="Rhea" id="RHEA:60876"/>
        <dbReference type="Rhea" id="RHEA-COMP:15698"/>
        <dbReference type="Rhea" id="RHEA-COMP:15719"/>
        <dbReference type="ChEBI" id="CHEBI:14649"/>
        <dbReference type="ChEBI" id="CHEBI:15377"/>
        <dbReference type="ChEBI" id="CHEBI:15378"/>
        <dbReference type="ChEBI" id="CHEBI:144029"/>
        <dbReference type="ChEBI" id="CHEBI:144051"/>
    </reaction>
    <physiologicalReaction direction="left-to-right" evidence="9">
        <dbReference type="Rhea" id="RHEA:60877"/>
    </physiologicalReaction>
</comment>
<dbReference type="EMBL" id="JAME01000006">
    <property type="protein sequence ID" value="ETX29861.1"/>
    <property type="molecule type" value="Genomic_DNA"/>
</dbReference>
<dbReference type="PROSITE" id="PS51462">
    <property type="entry name" value="NUDIX"/>
    <property type="match status" value="1"/>
</dbReference>
<keyword evidence="13" id="KW-1185">Reference proteome</keyword>
<dbReference type="PANTHER" id="PTHR42904:SF6">
    <property type="entry name" value="NAD-CAPPED RNA HYDROLASE NUDT12"/>
    <property type="match status" value="1"/>
</dbReference>
<dbReference type="AlphaFoldDB" id="X7FCN0"/>
<dbReference type="PANTHER" id="PTHR42904">
    <property type="entry name" value="NUDIX HYDROLASE, NUDC SUBFAMILY"/>
    <property type="match status" value="1"/>
</dbReference>
<dbReference type="InterPro" id="IPR015797">
    <property type="entry name" value="NUDIX_hydrolase-like_dom_sf"/>
</dbReference>
<dbReference type="Pfam" id="PF09296">
    <property type="entry name" value="NUDIX-like"/>
    <property type="match status" value="1"/>
</dbReference>
<dbReference type="NCBIfam" id="NF001299">
    <property type="entry name" value="PRK00241.1"/>
    <property type="match status" value="1"/>
</dbReference>
<dbReference type="Pfam" id="PF00293">
    <property type="entry name" value="NUDIX"/>
    <property type="match status" value="1"/>
</dbReference>
<dbReference type="STRING" id="1449351.RISW2_19575"/>
<comment type="cofactor">
    <cofactor evidence="1">
        <name>Mg(2+)</name>
        <dbReference type="ChEBI" id="CHEBI:18420"/>
    </cofactor>
</comment>
<name>X7FCN0_9RHOB</name>
<evidence type="ECO:0000256" key="6">
    <source>
        <dbReference type="ARBA" id="ARBA00022801"/>
    </source>
</evidence>
<evidence type="ECO:0000259" key="11">
    <source>
        <dbReference type="PROSITE" id="PS51462"/>
    </source>
</evidence>
<dbReference type="RefSeq" id="WP_043767492.1">
    <property type="nucleotide sequence ID" value="NZ_JAME01000006.1"/>
</dbReference>
<protein>
    <recommendedName>
        <fullName evidence="4">NAD(+) diphosphatase</fullName>
        <ecNumber evidence="4">3.6.1.22</ecNumber>
    </recommendedName>
</protein>
<evidence type="ECO:0000256" key="1">
    <source>
        <dbReference type="ARBA" id="ARBA00001946"/>
    </source>
</evidence>
<dbReference type="GO" id="GO:0019677">
    <property type="term" value="P:NAD+ catabolic process"/>
    <property type="evidence" value="ECO:0007669"/>
    <property type="project" value="TreeGrafter"/>
</dbReference>
<evidence type="ECO:0000313" key="13">
    <source>
        <dbReference type="Proteomes" id="UP000023430"/>
    </source>
</evidence>
<evidence type="ECO:0000256" key="8">
    <source>
        <dbReference type="ARBA" id="ARBA00023027"/>
    </source>
</evidence>
<accession>X7FCN0</accession>
<dbReference type="InterPro" id="IPR020476">
    <property type="entry name" value="Nudix_hydrolase"/>
</dbReference>
<proteinExistence type="inferred from homology"/>
<evidence type="ECO:0000256" key="5">
    <source>
        <dbReference type="ARBA" id="ARBA00022723"/>
    </source>
</evidence>
<dbReference type="EC" id="3.6.1.22" evidence="4"/>
<dbReference type="CDD" id="cd03429">
    <property type="entry name" value="NUDIX_NADH_pyrophosphatase_Nudt13"/>
    <property type="match status" value="1"/>
</dbReference>
<dbReference type="OrthoDB" id="9791656at2"/>
<dbReference type="SUPFAM" id="SSF55811">
    <property type="entry name" value="Nudix"/>
    <property type="match status" value="1"/>
</dbReference>
<keyword evidence="8" id="KW-0520">NAD</keyword>
<dbReference type="InterPro" id="IPR020084">
    <property type="entry name" value="NUDIX_hydrolase_CS"/>
</dbReference>
<sequence length="323" mass="35279">MRHAEEVTFGGSALDRAAELRRDAEAVAALRADPAAAAVVLWRGKPLLEPGPDGAATLVRLPLDHPALEGAHIDILLGREGGAARFAADLSGWTPEDDDTTTVGAFVDASEQRHPGLPETQRFVELRRAMTWLSPRDAELAATARGLLEWHRTHGFCACCGAKSDVAEAGWQRHCPACGRRHFPRTDPVVIMLVTRGNRTLLGRAPAWPEGMYSCLAGFVEPGETVEAAVRREVFEETGVRVGRVRYLASQPWPFPASLMIGCHGEALSEEIDVDPEEIEDARWVSREDVALSFDGSDPGLRPAREGAIARFLLRNWLADRLD</sequence>
<dbReference type="InterPro" id="IPR050241">
    <property type="entry name" value="NAD-cap_RNA_hydrolase_NudC"/>
</dbReference>
<dbReference type="GO" id="GO:0035529">
    <property type="term" value="F:NADH pyrophosphatase activity"/>
    <property type="evidence" value="ECO:0007669"/>
    <property type="project" value="TreeGrafter"/>
</dbReference>
<dbReference type="GO" id="GO:0046872">
    <property type="term" value="F:metal ion binding"/>
    <property type="evidence" value="ECO:0007669"/>
    <property type="project" value="UniProtKB-KW"/>
</dbReference>
<dbReference type="InterPro" id="IPR015375">
    <property type="entry name" value="NADH_PPase-like_N"/>
</dbReference>
<dbReference type="GO" id="GO:0006742">
    <property type="term" value="P:NADP+ catabolic process"/>
    <property type="evidence" value="ECO:0007669"/>
    <property type="project" value="TreeGrafter"/>
</dbReference>
<evidence type="ECO:0000256" key="7">
    <source>
        <dbReference type="ARBA" id="ARBA00022842"/>
    </source>
</evidence>
<evidence type="ECO:0000256" key="3">
    <source>
        <dbReference type="ARBA" id="ARBA00009595"/>
    </source>
</evidence>
<evidence type="ECO:0000256" key="10">
    <source>
        <dbReference type="RuleBase" id="RU003476"/>
    </source>
</evidence>
<keyword evidence="7" id="KW-0460">Magnesium</keyword>
<reference evidence="12 13" key="1">
    <citation type="submission" date="2014-01" db="EMBL/GenBank/DDBJ databases">
        <title>Roseivivax isoporae LMG 25204 Genome Sequencing.</title>
        <authorList>
            <person name="Lai Q."/>
            <person name="Li G."/>
            <person name="Shao Z."/>
        </authorList>
    </citation>
    <scope>NUCLEOTIDE SEQUENCE [LARGE SCALE GENOMIC DNA]</scope>
    <source>
        <strain evidence="12 13">LMG 25204</strain>
    </source>
</reference>
<evidence type="ECO:0000313" key="12">
    <source>
        <dbReference type="EMBL" id="ETX29861.1"/>
    </source>
</evidence>
<dbReference type="InterPro" id="IPR049734">
    <property type="entry name" value="NudC-like_C"/>
</dbReference>
<gene>
    <name evidence="12" type="ORF">RISW2_19575</name>
</gene>
<dbReference type="PRINTS" id="PR00502">
    <property type="entry name" value="NUDIXFAMILY"/>
</dbReference>
<keyword evidence="6 10" id="KW-0378">Hydrolase</keyword>